<sequence length="377" mass="40857">MKVALEAAQANPLVKDEKNKHCESTDAGFIPSDRVASSICSKDAGDECLIAEEPPMKLTAANSKTPNKLPSPCKEVSPSPSKISLNISESPLARGRRDLSFLLSGTSHSMKLMDTASPRSPDSPSPSINAKSPLSQRKHDLPLILFGSPRSKGSVNVASPRSPTSPKPIKTSAPSPKCGTKRKQDLCDSSPSKRRGEQDMNDSEGDDIDSEGDHVDSGVSIMLEPGSSQQAVGCQSPSKAEESALEVMLALTDKMCAKVYFQNLSLLHQRTMCPLSTSDLDLIRCQMCLLQITELLVKRRLRALKPKKKVPLFKDQGVDGVANELAKNKDKLMDKSQKLPLDDQGMFHINNTNVNGKMLAQNLRKHHGSNLGLMPVI</sequence>
<dbReference type="Proteomes" id="UP001075354">
    <property type="component" value="Chromosome 5"/>
</dbReference>
<keyword evidence="3" id="KW-1185">Reference proteome</keyword>
<name>A0AAV7XQS7_9NEOP</name>
<organism evidence="2 3">
    <name type="scientific">Megalurothrips usitatus</name>
    <name type="common">bean blossom thrips</name>
    <dbReference type="NCBI Taxonomy" id="439358"/>
    <lineage>
        <taxon>Eukaryota</taxon>
        <taxon>Metazoa</taxon>
        <taxon>Ecdysozoa</taxon>
        <taxon>Arthropoda</taxon>
        <taxon>Hexapoda</taxon>
        <taxon>Insecta</taxon>
        <taxon>Pterygota</taxon>
        <taxon>Neoptera</taxon>
        <taxon>Paraneoptera</taxon>
        <taxon>Thysanoptera</taxon>
        <taxon>Terebrantia</taxon>
        <taxon>Thripoidea</taxon>
        <taxon>Thripidae</taxon>
        <taxon>Megalurothrips</taxon>
    </lineage>
</organism>
<feature type="region of interest" description="Disordered" evidence="1">
    <location>
        <begin position="110"/>
        <end position="221"/>
    </location>
</feature>
<evidence type="ECO:0000313" key="3">
    <source>
        <dbReference type="Proteomes" id="UP001075354"/>
    </source>
</evidence>
<protein>
    <submittedName>
        <fullName evidence="2">Uncharacterized protein</fullName>
    </submittedName>
</protein>
<gene>
    <name evidence="2" type="ORF">ONE63_008083</name>
</gene>
<feature type="compositionally biased region" description="Polar residues" evidence="1">
    <location>
        <begin position="151"/>
        <end position="164"/>
    </location>
</feature>
<dbReference type="AlphaFoldDB" id="A0AAV7XQS7"/>
<feature type="compositionally biased region" description="Low complexity" evidence="1">
    <location>
        <begin position="117"/>
        <end position="127"/>
    </location>
</feature>
<accession>A0AAV7XQS7</accession>
<evidence type="ECO:0000256" key="1">
    <source>
        <dbReference type="SAM" id="MobiDB-lite"/>
    </source>
</evidence>
<feature type="compositionally biased region" description="Polar residues" evidence="1">
    <location>
        <begin position="78"/>
        <end position="89"/>
    </location>
</feature>
<dbReference type="EMBL" id="JAPTSV010000005">
    <property type="protein sequence ID" value="KAJ1528170.1"/>
    <property type="molecule type" value="Genomic_DNA"/>
</dbReference>
<feature type="compositionally biased region" description="Acidic residues" evidence="1">
    <location>
        <begin position="199"/>
        <end position="210"/>
    </location>
</feature>
<evidence type="ECO:0000313" key="2">
    <source>
        <dbReference type="EMBL" id="KAJ1528170.1"/>
    </source>
</evidence>
<proteinExistence type="predicted"/>
<reference evidence="2" key="1">
    <citation type="submission" date="2022-12" db="EMBL/GenBank/DDBJ databases">
        <title>Chromosome-level genome assembly of the bean flower thrips Megalurothrips usitatus.</title>
        <authorList>
            <person name="Ma L."/>
            <person name="Liu Q."/>
            <person name="Li H."/>
            <person name="Cai W."/>
        </authorList>
    </citation>
    <scope>NUCLEOTIDE SEQUENCE</scope>
    <source>
        <strain evidence="2">Cailab_2022a</strain>
    </source>
</reference>
<comment type="caution">
    <text evidence="2">The sequence shown here is derived from an EMBL/GenBank/DDBJ whole genome shotgun (WGS) entry which is preliminary data.</text>
</comment>
<feature type="region of interest" description="Disordered" evidence="1">
    <location>
        <begin position="57"/>
        <end position="90"/>
    </location>
</feature>